<dbReference type="Proteomes" id="UP000565576">
    <property type="component" value="Unassembled WGS sequence"/>
</dbReference>
<evidence type="ECO:0000256" key="2">
    <source>
        <dbReference type="ARBA" id="ARBA00023125"/>
    </source>
</evidence>
<dbReference type="SUPFAM" id="SSF46689">
    <property type="entry name" value="Homeodomain-like"/>
    <property type="match status" value="1"/>
</dbReference>
<dbReference type="PROSITE" id="PS50977">
    <property type="entry name" value="HTH_TETR_2"/>
    <property type="match status" value="1"/>
</dbReference>
<dbReference type="PANTHER" id="PTHR30055">
    <property type="entry name" value="HTH-TYPE TRANSCRIPTIONAL REGULATOR RUTR"/>
    <property type="match status" value="1"/>
</dbReference>
<protein>
    <submittedName>
        <fullName evidence="6">AcrR family transcriptional regulator</fullName>
    </submittedName>
</protein>
<evidence type="ECO:0000256" key="3">
    <source>
        <dbReference type="ARBA" id="ARBA00023163"/>
    </source>
</evidence>
<sequence>MELDPARRERILDATAKLIVTNGLQCSMAAIAEAAGVATGSIYNYFKSKDDLIRGVYAQLASTIAAHLIPSLTAAGGPREQIIRYIYDYIDFIWQDRQRALLFEYLSNVPLISGEEMNAIFGEVTRYSVGLMGAAKEAGLLQDLPASTMSGYIGGGIRNTLKWRRFNPAPLSDEERDAIALMSWNAIAALPARAMSSTGHD</sequence>
<accession>A0A7X0IUM2</accession>
<comment type="caution">
    <text evidence="6">The sequence shown here is derived from an EMBL/GenBank/DDBJ whole genome shotgun (WGS) entry which is preliminary data.</text>
</comment>
<dbReference type="PRINTS" id="PR00455">
    <property type="entry name" value="HTHTETR"/>
</dbReference>
<dbReference type="PANTHER" id="PTHR30055:SF234">
    <property type="entry name" value="HTH-TYPE TRANSCRIPTIONAL REGULATOR BETI"/>
    <property type="match status" value="1"/>
</dbReference>
<dbReference type="InterPro" id="IPR001647">
    <property type="entry name" value="HTH_TetR"/>
</dbReference>
<dbReference type="EMBL" id="JACHBG010000007">
    <property type="protein sequence ID" value="MBB6486332.1"/>
    <property type="molecule type" value="Genomic_DNA"/>
</dbReference>
<dbReference type="InterPro" id="IPR023772">
    <property type="entry name" value="DNA-bd_HTH_TetR-type_CS"/>
</dbReference>
<name>A0A7X0IUM2_9HYPH</name>
<feature type="domain" description="HTH tetR-type" evidence="5">
    <location>
        <begin position="5"/>
        <end position="64"/>
    </location>
</feature>
<organism evidence="6 7">
    <name type="scientific">Rhizobium lusitanum</name>
    <dbReference type="NCBI Taxonomy" id="293958"/>
    <lineage>
        <taxon>Bacteria</taxon>
        <taxon>Pseudomonadati</taxon>
        <taxon>Pseudomonadota</taxon>
        <taxon>Alphaproteobacteria</taxon>
        <taxon>Hyphomicrobiales</taxon>
        <taxon>Rhizobiaceae</taxon>
        <taxon>Rhizobium/Agrobacterium group</taxon>
        <taxon>Rhizobium</taxon>
    </lineage>
</organism>
<keyword evidence="3" id="KW-0804">Transcription</keyword>
<dbReference type="PROSITE" id="PS01081">
    <property type="entry name" value="HTH_TETR_1"/>
    <property type="match status" value="1"/>
</dbReference>
<proteinExistence type="predicted"/>
<dbReference type="RefSeq" id="WP_184706178.1">
    <property type="nucleotide sequence ID" value="NZ_JACHBG010000007.1"/>
</dbReference>
<dbReference type="InterPro" id="IPR009057">
    <property type="entry name" value="Homeodomain-like_sf"/>
</dbReference>
<dbReference type="GO" id="GO:0003700">
    <property type="term" value="F:DNA-binding transcription factor activity"/>
    <property type="evidence" value="ECO:0007669"/>
    <property type="project" value="TreeGrafter"/>
</dbReference>
<dbReference type="InterPro" id="IPR050109">
    <property type="entry name" value="HTH-type_TetR-like_transc_reg"/>
</dbReference>
<keyword evidence="2 4" id="KW-0238">DNA-binding</keyword>
<evidence type="ECO:0000256" key="4">
    <source>
        <dbReference type="PROSITE-ProRule" id="PRU00335"/>
    </source>
</evidence>
<reference evidence="6 7" key="1">
    <citation type="submission" date="2020-08" db="EMBL/GenBank/DDBJ databases">
        <title>Genomic Encyclopedia of Type Strains, Phase IV (KMG-V): Genome sequencing to study the core and pangenomes of soil and plant-associated prokaryotes.</title>
        <authorList>
            <person name="Whitman W."/>
        </authorList>
    </citation>
    <scope>NUCLEOTIDE SEQUENCE [LARGE SCALE GENOMIC DNA]</scope>
    <source>
        <strain evidence="6 7">SEMIA 4060</strain>
    </source>
</reference>
<dbReference type="AlphaFoldDB" id="A0A7X0IUM2"/>
<evidence type="ECO:0000313" key="7">
    <source>
        <dbReference type="Proteomes" id="UP000565576"/>
    </source>
</evidence>
<dbReference type="GO" id="GO:0000976">
    <property type="term" value="F:transcription cis-regulatory region binding"/>
    <property type="evidence" value="ECO:0007669"/>
    <property type="project" value="TreeGrafter"/>
</dbReference>
<keyword evidence="1" id="KW-0805">Transcription regulation</keyword>
<evidence type="ECO:0000259" key="5">
    <source>
        <dbReference type="PROSITE" id="PS50977"/>
    </source>
</evidence>
<evidence type="ECO:0000256" key="1">
    <source>
        <dbReference type="ARBA" id="ARBA00023015"/>
    </source>
</evidence>
<gene>
    <name evidence="6" type="ORF">GGD46_003627</name>
</gene>
<dbReference type="Pfam" id="PF00440">
    <property type="entry name" value="TetR_N"/>
    <property type="match status" value="1"/>
</dbReference>
<feature type="DNA-binding region" description="H-T-H motif" evidence="4">
    <location>
        <begin position="27"/>
        <end position="46"/>
    </location>
</feature>
<evidence type="ECO:0000313" key="6">
    <source>
        <dbReference type="EMBL" id="MBB6486332.1"/>
    </source>
</evidence>
<dbReference type="Gene3D" id="1.10.357.10">
    <property type="entry name" value="Tetracycline Repressor, domain 2"/>
    <property type="match status" value="1"/>
</dbReference>